<name>A0A3B0WCN5_9ZZZZ</name>
<organism evidence="1">
    <name type="scientific">hydrothermal vent metagenome</name>
    <dbReference type="NCBI Taxonomy" id="652676"/>
    <lineage>
        <taxon>unclassified sequences</taxon>
        <taxon>metagenomes</taxon>
        <taxon>ecological metagenomes</taxon>
    </lineage>
</organism>
<dbReference type="InterPro" id="IPR027396">
    <property type="entry name" value="DsrEFH-like"/>
</dbReference>
<evidence type="ECO:0000313" key="1">
    <source>
        <dbReference type="EMBL" id="VAW53748.1"/>
    </source>
</evidence>
<dbReference type="EMBL" id="UOFD01000065">
    <property type="protein sequence ID" value="VAW53748.1"/>
    <property type="molecule type" value="Genomic_DNA"/>
</dbReference>
<reference evidence="1" key="1">
    <citation type="submission" date="2018-06" db="EMBL/GenBank/DDBJ databases">
        <authorList>
            <person name="Zhirakovskaya E."/>
        </authorList>
    </citation>
    <scope>NUCLEOTIDE SEQUENCE</scope>
</reference>
<protein>
    <submittedName>
        <fullName evidence="1">Uncharacterized protein</fullName>
    </submittedName>
</protein>
<dbReference type="SUPFAM" id="SSF75169">
    <property type="entry name" value="DsrEFH-like"/>
    <property type="match status" value="1"/>
</dbReference>
<dbReference type="PANTHER" id="PTHR34655:SF2">
    <property type="entry name" value="PEROXIREDOXIN FAMILY PROTEIN"/>
    <property type="match status" value="1"/>
</dbReference>
<sequence>MNKKLLIIMSNADPEKPESCYAPLFQATIAAALSYDVEVVLTGLSGKLAIGDNAEKAEVNMETHRTIYDIIKEAHKAGVSFKACNTSLTMAGEEVIEEVEEKVGAAYVVGEAMDENTVTFTY</sequence>
<dbReference type="Pfam" id="PF02635">
    <property type="entry name" value="DsrE"/>
    <property type="match status" value="1"/>
</dbReference>
<dbReference type="InterPro" id="IPR003787">
    <property type="entry name" value="Sulphur_relay_DsrE/F-like"/>
</dbReference>
<gene>
    <name evidence="1" type="ORF">MNBD_GAMMA06-678</name>
</gene>
<proteinExistence type="predicted"/>
<dbReference type="AlphaFoldDB" id="A0A3B0WCN5"/>
<dbReference type="Gene3D" id="3.40.1260.10">
    <property type="entry name" value="DsrEFH-like"/>
    <property type="match status" value="1"/>
</dbReference>
<dbReference type="PANTHER" id="PTHR34655">
    <property type="entry name" value="CONSERVED WITHIN P. AEROPHILUM"/>
    <property type="match status" value="1"/>
</dbReference>
<accession>A0A3B0WCN5</accession>